<keyword evidence="2" id="KW-1133">Transmembrane helix</keyword>
<dbReference type="PIRSF" id="PIRSF015380">
    <property type="entry name" value="Site-sp_rcmb"/>
    <property type="match status" value="1"/>
</dbReference>
<sequence>MSASASLSLPFRSEPSGREMDAFCVRYAPRAPGHAAVRDLCRLLYVIPSEDREARDAWVERCIAWLREPRSASGLHEEEEPQPLAASRLKLLVRVLEGERATRLALSRLVGAVCAEAHGLKLFAQVGLGDHPGFFSELADRVLHRLLPTPPDPERFSDLLHLFPKPGDVTWLESLPAGPLARLLAMVGEPPPPLPDPGMVFRSYLVDALTLLGARIAAQGLTEEVRDRSPGMAFRASPFLRLRRACDSVLARNAAPDTLQELETAVAGCRSVTDTVTQHLEASGLSVKLVYRLDSIQGGLDRMEAIARVLGAAPGEDRCREGLTLILHLLRQAHEERSVRELAKTRLRLMARTTIERVGHSGEHPLISTRTEFHGMVHSASGGGLLAAVTAALSLFISKLSLAPFFEGLLATLNYASSFVAMQFLGFTLAARQPSMTAAMLAGAIGGKGPRPGRMERLEELIPCLTRSQLAALLGNLSCVLLASVGLTLVFHQFTGRPLLEPGQAQAVMDSLHPWRSATLAWAALTGVLLWASSLASGWLENFFVYRRLPEALAHHRGLQKLLGDTGAHDFAGFMLRHVAGLGGGVTLGLLLALVPEVGSFFGLPLEIRHVTLSLGALALAGGALGAQSVLTWGFLAALLGTLGIAALNIGVSFALALTVALRARDVSSQESWRLMRWVGLRLLKEPRSFLLPPASTPAPVAPPEPVAAPAQPEG</sequence>
<protein>
    <submittedName>
        <fullName evidence="3">Site-specific recombinase</fullName>
    </submittedName>
</protein>
<feature type="transmembrane region" description="Helical" evidence="2">
    <location>
        <begin position="611"/>
        <end position="631"/>
    </location>
</feature>
<dbReference type="AlphaFoldDB" id="A0A1H7X9G9"/>
<dbReference type="EMBL" id="FOAP01000014">
    <property type="protein sequence ID" value="SEM30361.1"/>
    <property type="molecule type" value="Genomic_DNA"/>
</dbReference>
<keyword evidence="2" id="KW-0472">Membrane</keyword>
<evidence type="ECO:0000256" key="1">
    <source>
        <dbReference type="SAM" id="MobiDB-lite"/>
    </source>
</evidence>
<feature type="transmembrane region" description="Helical" evidence="2">
    <location>
        <begin position="519"/>
        <end position="540"/>
    </location>
</feature>
<organism evidence="3 4">
    <name type="scientific">Stigmatella aurantiaca</name>
    <dbReference type="NCBI Taxonomy" id="41"/>
    <lineage>
        <taxon>Bacteria</taxon>
        <taxon>Pseudomonadati</taxon>
        <taxon>Myxococcota</taxon>
        <taxon>Myxococcia</taxon>
        <taxon>Myxococcales</taxon>
        <taxon>Cystobacterineae</taxon>
        <taxon>Archangiaceae</taxon>
        <taxon>Stigmatella</taxon>
    </lineage>
</organism>
<dbReference type="Proteomes" id="UP000182719">
    <property type="component" value="Unassembled WGS sequence"/>
</dbReference>
<dbReference type="InterPro" id="IPR011385">
    <property type="entry name" value="Site-sp_rcmbase"/>
</dbReference>
<feature type="transmembrane region" description="Helical" evidence="2">
    <location>
        <begin position="579"/>
        <end position="604"/>
    </location>
</feature>
<feature type="region of interest" description="Disordered" evidence="1">
    <location>
        <begin position="693"/>
        <end position="715"/>
    </location>
</feature>
<name>A0A1H7X9G9_STIAU</name>
<reference evidence="4" key="1">
    <citation type="submission" date="2016-10" db="EMBL/GenBank/DDBJ databases">
        <authorList>
            <person name="Varghese N."/>
            <person name="Submissions S."/>
        </authorList>
    </citation>
    <scope>NUCLEOTIDE SEQUENCE [LARGE SCALE GENOMIC DNA]</scope>
    <source>
        <strain evidence="4">DSM 17044</strain>
    </source>
</reference>
<feature type="compositionally biased region" description="Pro residues" evidence="1">
    <location>
        <begin position="695"/>
        <end position="707"/>
    </location>
</feature>
<accession>A0A1H7X9G9</accession>
<feature type="transmembrane region" description="Helical" evidence="2">
    <location>
        <begin position="409"/>
        <end position="431"/>
    </location>
</feature>
<evidence type="ECO:0000256" key="2">
    <source>
        <dbReference type="SAM" id="Phobius"/>
    </source>
</evidence>
<dbReference type="OrthoDB" id="5688397at2"/>
<keyword evidence="2" id="KW-0812">Transmembrane</keyword>
<evidence type="ECO:0000313" key="4">
    <source>
        <dbReference type="Proteomes" id="UP000182719"/>
    </source>
</evidence>
<feature type="transmembrane region" description="Helical" evidence="2">
    <location>
        <begin position="376"/>
        <end position="397"/>
    </location>
</feature>
<keyword evidence="4" id="KW-1185">Reference proteome</keyword>
<feature type="transmembrane region" description="Helical" evidence="2">
    <location>
        <begin position="470"/>
        <end position="491"/>
    </location>
</feature>
<gene>
    <name evidence="3" type="ORF">SAMN05444354_114153</name>
</gene>
<dbReference type="Pfam" id="PF10136">
    <property type="entry name" value="SpecificRecomb"/>
    <property type="match status" value="1"/>
</dbReference>
<evidence type="ECO:0000313" key="3">
    <source>
        <dbReference type="EMBL" id="SEM30361.1"/>
    </source>
</evidence>
<feature type="transmembrane region" description="Helical" evidence="2">
    <location>
        <begin position="637"/>
        <end position="662"/>
    </location>
</feature>
<proteinExistence type="predicted"/>